<feature type="region of interest" description="Disordered" evidence="1">
    <location>
        <begin position="45"/>
        <end position="69"/>
    </location>
</feature>
<keyword evidence="3" id="KW-1185">Reference proteome</keyword>
<dbReference type="InParanoid" id="A0A061GNI1"/>
<feature type="compositionally biased region" description="Polar residues" evidence="1">
    <location>
        <begin position="45"/>
        <end position="57"/>
    </location>
</feature>
<dbReference type="Gramene" id="EOY31086">
    <property type="protein sequence ID" value="EOY31086"/>
    <property type="gene ID" value="TCM_038094"/>
</dbReference>
<sequence>MLADGIQPPASNMGIMRRLHPLSPPHTTIQLFFLPFIDDTFCHTPMTQSAPPSSINVQPPKESKHTTIK</sequence>
<accession>A0A061GNI1</accession>
<proteinExistence type="predicted"/>
<evidence type="ECO:0000256" key="1">
    <source>
        <dbReference type="SAM" id="MobiDB-lite"/>
    </source>
</evidence>
<evidence type="ECO:0000313" key="3">
    <source>
        <dbReference type="Proteomes" id="UP000026915"/>
    </source>
</evidence>
<reference evidence="2 3" key="1">
    <citation type="journal article" date="2013" name="Genome Biol.">
        <title>The genome sequence of the most widely cultivated cacao type and its use to identify candidate genes regulating pod color.</title>
        <authorList>
            <person name="Motamayor J.C."/>
            <person name="Mockaitis K."/>
            <person name="Schmutz J."/>
            <person name="Haiminen N."/>
            <person name="Iii D.L."/>
            <person name="Cornejo O."/>
            <person name="Findley S.D."/>
            <person name="Zheng P."/>
            <person name="Utro F."/>
            <person name="Royaert S."/>
            <person name="Saski C."/>
            <person name="Jenkins J."/>
            <person name="Podicheti R."/>
            <person name="Zhao M."/>
            <person name="Scheffler B.E."/>
            <person name="Stack J.C."/>
            <person name="Feltus F.A."/>
            <person name="Mustiga G.M."/>
            <person name="Amores F."/>
            <person name="Phillips W."/>
            <person name="Marelli J.P."/>
            <person name="May G.D."/>
            <person name="Shapiro H."/>
            <person name="Ma J."/>
            <person name="Bustamante C.D."/>
            <person name="Schnell R.J."/>
            <person name="Main D."/>
            <person name="Gilbert D."/>
            <person name="Parida L."/>
            <person name="Kuhn D.N."/>
        </authorList>
    </citation>
    <scope>NUCLEOTIDE SEQUENCE [LARGE SCALE GENOMIC DNA]</scope>
    <source>
        <strain evidence="3">cv. Matina 1-6</strain>
    </source>
</reference>
<name>A0A061GNI1_THECC</name>
<evidence type="ECO:0000313" key="2">
    <source>
        <dbReference type="EMBL" id="EOY31086.1"/>
    </source>
</evidence>
<gene>
    <name evidence="2" type="ORF">TCM_038094</name>
</gene>
<dbReference type="EMBL" id="CM001887">
    <property type="protein sequence ID" value="EOY31086.1"/>
    <property type="molecule type" value="Genomic_DNA"/>
</dbReference>
<dbReference type="Proteomes" id="UP000026915">
    <property type="component" value="Chromosome 9"/>
</dbReference>
<protein>
    <submittedName>
        <fullName evidence="2">Uncharacterized protein</fullName>
    </submittedName>
</protein>
<organism evidence="2 3">
    <name type="scientific">Theobroma cacao</name>
    <name type="common">Cacao</name>
    <name type="synonym">Cocoa</name>
    <dbReference type="NCBI Taxonomy" id="3641"/>
    <lineage>
        <taxon>Eukaryota</taxon>
        <taxon>Viridiplantae</taxon>
        <taxon>Streptophyta</taxon>
        <taxon>Embryophyta</taxon>
        <taxon>Tracheophyta</taxon>
        <taxon>Spermatophyta</taxon>
        <taxon>Magnoliopsida</taxon>
        <taxon>eudicotyledons</taxon>
        <taxon>Gunneridae</taxon>
        <taxon>Pentapetalae</taxon>
        <taxon>rosids</taxon>
        <taxon>malvids</taxon>
        <taxon>Malvales</taxon>
        <taxon>Malvaceae</taxon>
        <taxon>Byttnerioideae</taxon>
        <taxon>Theobroma</taxon>
    </lineage>
</organism>
<dbReference type="AlphaFoldDB" id="A0A061GNI1"/>
<dbReference type="HOGENOM" id="CLU_2781015_0_0_1"/>